<feature type="chain" id="PRO_5002046499" evidence="1">
    <location>
        <begin position="18"/>
        <end position="48"/>
    </location>
</feature>
<dbReference type="AlphaFoldDB" id="A0A0A9H516"/>
<dbReference type="EMBL" id="GBRH01169928">
    <property type="protein sequence ID" value="JAE27968.1"/>
    <property type="molecule type" value="Transcribed_RNA"/>
</dbReference>
<name>A0A0A9H516_ARUDO</name>
<feature type="signal peptide" evidence="1">
    <location>
        <begin position="1"/>
        <end position="17"/>
    </location>
</feature>
<proteinExistence type="predicted"/>
<keyword evidence="1" id="KW-0732">Signal</keyword>
<reference evidence="2" key="2">
    <citation type="journal article" date="2015" name="Data Brief">
        <title>Shoot transcriptome of the giant reed, Arundo donax.</title>
        <authorList>
            <person name="Barrero R.A."/>
            <person name="Guerrero F.D."/>
            <person name="Moolhuijzen P."/>
            <person name="Goolsby J.A."/>
            <person name="Tidwell J."/>
            <person name="Bellgard S.E."/>
            <person name="Bellgard M.I."/>
        </authorList>
    </citation>
    <scope>NUCLEOTIDE SEQUENCE</scope>
    <source>
        <tissue evidence="2">Shoot tissue taken approximately 20 cm above the soil surface</tissue>
    </source>
</reference>
<sequence length="48" mass="5588">MMILTLFIAEAWMRCCTVPLRFQNLKICLAVLCEQTLVVDLHHIQLQS</sequence>
<protein>
    <submittedName>
        <fullName evidence="2">Uncharacterized protein</fullName>
    </submittedName>
</protein>
<evidence type="ECO:0000256" key="1">
    <source>
        <dbReference type="SAM" id="SignalP"/>
    </source>
</evidence>
<evidence type="ECO:0000313" key="2">
    <source>
        <dbReference type="EMBL" id="JAE27968.1"/>
    </source>
</evidence>
<accession>A0A0A9H516</accession>
<reference evidence="2" key="1">
    <citation type="submission" date="2014-09" db="EMBL/GenBank/DDBJ databases">
        <authorList>
            <person name="Magalhaes I.L.F."/>
            <person name="Oliveira U."/>
            <person name="Santos F.R."/>
            <person name="Vidigal T.H.D.A."/>
            <person name="Brescovit A.D."/>
            <person name="Santos A.J."/>
        </authorList>
    </citation>
    <scope>NUCLEOTIDE SEQUENCE</scope>
    <source>
        <tissue evidence="2">Shoot tissue taken approximately 20 cm above the soil surface</tissue>
    </source>
</reference>
<organism evidence="2">
    <name type="scientific">Arundo donax</name>
    <name type="common">Giant reed</name>
    <name type="synonym">Donax arundinaceus</name>
    <dbReference type="NCBI Taxonomy" id="35708"/>
    <lineage>
        <taxon>Eukaryota</taxon>
        <taxon>Viridiplantae</taxon>
        <taxon>Streptophyta</taxon>
        <taxon>Embryophyta</taxon>
        <taxon>Tracheophyta</taxon>
        <taxon>Spermatophyta</taxon>
        <taxon>Magnoliopsida</taxon>
        <taxon>Liliopsida</taxon>
        <taxon>Poales</taxon>
        <taxon>Poaceae</taxon>
        <taxon>PACMAD clade</taxon>
        <taxon>Arundinoideae</taxon>
        <taxon>Arundineae</taxon>
        <taxon>Arundo</taxon>
    </lineage>
</organism>